<comment type="subcellular location">
    <subcellularLocation>
        <location evidence="1">Membrane</location>
        <topology evidence="1">Multi-pass membrane protein</topology>
    </subcellularLocation>
</comment>
<keyword evidence="6 8" id="KW-1133">Transmembrane helix</keyword>
<evidence type="ECO:0000313" key="9">
    <source>
        <dbReference type="EMBL" id="GLX67811.1"/>
    </source>
</evidence>
<evidence type="ECO:0000256" key="5">
    <source>
        <dbReference type="ARBA" id="ARBA00022692"/>
    </source>
</evidence>
<gene>
    <name evidence="9" type="ORF">MU1_21560</name>
</gene>
<keyword evidence="7 8" id="KW-0472">Membrane</keyword>
<feature type="transmembrane region" description="Helical" evidence="8">
    <location>
        <begin position="116"/>
        <end position="136"/>
    </location>
</feature>
<protein>
    <submittedName>
        <fullName evidence="9">Germination protein</fullName>
    </submittedName>
</protein>
<dbReference type="PANTHER" id="PTHR34975">
    <property type="entry name" value="SPORE GERMINATION PROTEIN A2"/>
    <property type="match status" value="1"/>
</dbReference>
<evidence type="ECO:0000256" key="6">
    <source>
        <dbReference type="ARBA" id="ARBA00022989"/>
    </source>
</evidence>
<comment type="caution">
    <text evidence="9">The sequence shown here is derived from an EMBL/GenBank/DDBJ whole genome shotgun (WGS) entry which is preliminary data.</text>
</comment>
<evidence type="ECO:0000256" key="7">
    <source>
        <dbReference type="ARBA" id="ARBA00023136"/>
    </source>
</evidence>
<organism evidence="9 10">
    <name type="scientific">Paenibacillus glycanilyticus</name>
    <dbReference type="NCBI Taxonomy" id="126569"/>
    <lineage>
        <taxon>Bacteria</taxon>
        <taxon>Bacillati</taxon>
        <taxon>Bacillota</taxon>
        <taxon>Bacilli</taxon>
        <taxon>Bacillales</taxon>
        <taxon>Paenibacillaceae</taxon>
        <taxon>Paenibacillus</taxon>
    </lineage>
</organism>
<evidence type="ECO:0000256" key="4">
    <source>
        <dbReference type="ARBA" id="ARBA00022544"/>
    </source>
</evidence>
<feature type="transmembrane region" description="Helical" evidence="8">
    <location>
        <begin position="328"/>
        <end position="355"/>
    </location>
</feature>
<feature type="transmembrane region" description="Helical" evidence="8">
    <location>
        <begin position="305"/>
        <end position="322"/>
    </location>
</feature>
<feature type="transmembrane region" description="Helical" evidence="8">
    <location>
        <begin position="39"/>
        <end position="60"/>
    </location>
</feature>
<evidence type="ECO:0000256" key="1">
    <source>
        <dbReference type="ARBA" id="ARBA00004141"/>
    </source>
</evidence>
<feature type="transmembrane region" description="Helical" evidence="8">
    <location>
        <begin position="214"/>
        <end position="237"/>
    </location>
</feature>
<keyword evidence="5 8" id="KW-0812">Transmembrane</keyword>
<feature type="transmembrane region" description="Helical" evidence="8">
    <location>
        <begin position="182"/>
        <end position="202"/>
    </location>
</feature>
<evidence type="ECO:0000256" key="2">
    <source>
        <dbReference type="ARBA" id="ARBA00007998"/>
    </source>
</evidence>
<feature type="transmembrane region" description="Helical" evidence="8">
    <location>
        <begin position="12"/>
        <end position="33"/>
    </location>
</feature>
<feature type="transmembrane region" description="Helical" evidence="8">
    <location>
        <begin position="272"/>
        <end position="293"/>
    </location>
</feature>
<dbReference type="EMBL" id="BSSQ01000009">
    <property type="protein sequence ID" value="GLX67811.1"/>
    <property type="molecule type" value="Genomic_DNA"/>
</dbReference>
<keyword evidence="4" id="KW-0309">Germination</keyword>
<dbReference type="NCBIfam" id="TIGR00912">
    <property type="entry name" value="2A0309"/>
    <property type="match status" value="1"/>
</dbReference>
<dbReference type="RefSeq" id="WP_284238567.1">
    <property type="nucleotide sequence ID" value="NZ_BSSQ01000009.1"/>
</dbReference>
<keyword evidence="10" id="KW-1185">Reference proteome</keyword>
<comment type="similarity">
    <text evidence="2">Belongs to the amino acid-polyamine-organocation (APC) superfamily. Spore germination protein (SGP) (TC 2.A.3.9) family.</text>
</comment>
<dbReference type="InterPro" id="IPR004761">
    <property type="entry name" value="Spore_GerAB"/>
</dbReference>
<dbReference type="PANTHER" id="PTHR34975:SF2">
    <property type="entry name" value="SPORE GERMINATION PROTEIN A2"/>
    <property type="match status" value="1"/>
</dbReference>
<dbReference type="Proteomes" id="UP001157114">
    <property type="component" value="Unassembled WGS sequence"/>
</dbReference>
<proteinExistence type="inferred from homology"/>
<dbReference type="Gene3D" id="1.20.1740.10">
    <property type="entry name" value="Amino acid/polyamine transporter I"/>
    <property type="match status" value="1"/>
</dbReference>
<reference evidence="9 10" key="1">
    <citation type="submission" date="2023-03" db="EMBL/GenBank/DDBJ databases">
        <title>Draft genome sequence of the bacteria which degrade cell wall of Tricholomamatutake.</title>
        <authorList>
            <person name="Konishi Y."/>
            <person name="Fukuta Y."/>
            <person name="Shirasaka N."/>
        </authorList>
    </citation>
    <scope>NUCLEOTIDE SEQUENCE [LARGE SCALE GENOMIC DNA]</scope>
    <source>
        <strain evidence="10">mu1</strain>
    </source>
</reference>
<accession>A0ABQ6GER1</accession>
<feature type="transmembrane region" description="Helical" evidence="8">
    <location>
        <begin position="80"/>
        <end position="104"/>
    </location>
</feature>
<dbReference type="Pfam" id="PF03845">
    <property type="entry name" value="Spore_permease"/>
    <property type="match status" value="1"/>
</dbReference>
<evidence type="ECO:0000256" key="8">
    <source>
        <dbReference type="SAM" id="Phobius"/>
    </source>
</evidence>
<feature type="transmembrane region" description="Helical" evidence="8">
    <location>
        <begin position="143"/>
        <end position="162"/>
    </location>
</feature>
<name>A0ABQ6GER1_9BACL</name>
<evidence type="ECO:0000256" key="3">
    <source>
        <dbReference type="ARBA" id="ARBA00022448"/>
    </source>
</evidence>
<evidence type="ECO:0000313" key="10">
    <source>
        <dbReference type="Proteomes" id="UP001157114"/>
    </source>
</evidence>
<keyword evidence="3" id="KW-0813">Transport</keyword>
<sequence length="368" mass="39833">MKPAISTMQTAALVQSAITPTMVLAVPSIMISIAKQDAWISGVIALVAGMAMALGTAFICKANKGQLFVSWMESSFGKPVGIAIGLLLGIYYFNSFCIIVRSFTNFVSDIVLDQTPLYMLAGIMVAVTAFTVMQGIEALARSAFVVLILILVVVPLSVFVLYTDIDFKRLLPLFDESAARMMIASLPPVALLSEVSVLLLLTPYMKKPAAGLQAGLVGTVLGALQLLLVLLLGLTIFGQQLVPMMSYTFVNIMAIVEVGEFLERIEVFTVSVWFLTMYIKMSVFLFASVHCLVHSLRLRSERHMVFGLSVLAIVTSLTEWPRNMGGGFIFAVVNIPLLFIGNIVLPLLIALGLLITRGKRNKGGSQSS</sequence>